<keyword evidence="2" id="KW-0812">Transmembrane</keyword>
<dbReference type="RefSeq" id="WP_191012276.1">
    <property type="nucleotide sequence ID" value="NZ_CP061646.1"/>
</dbReference>
<organism evidence="3 4">
    <name type="scientific">Acinetobacter seifertii</name>
    <dbReference type="NCBI Taxonomy" id="1530123"/>
    <lineage>
        <taxon>Bacteria</taxon>
        <taxon>Pseudomonadati</taxon>
        <taxon>Pseudomonadota</taxon>
        <taxon>Gammaproteobacteria</taxon>
        <taxon>Moraxellales</taxon>
        <taxon>Moraxellaceae</taxon>
        <taxon>Acinetobacter</taxon>
        <taxon>Acinetobacter calcoaceticus/baumannii complex</taxon>
    </lineage>
</organism>
<gene>
    <name evidence="3" type="ORF">IC776_17230</name>
</gene>
<reference evidence="3 4" key="2">
    <citation type="submission" date="2020-09" db="EMBL/GenBank/DDBJ databases">
        <authorList>
            <person name="Chen F.-J."/>
            <person name="Lee Y.-T."/>
        </authorList>
    </citation>
    <scope>NUCLEOTIDE SEQUENCE [LARGE SCALE GENOMIC DNA]</scope>
    <source>
        <strain evidence="3 4">AS39</strain>
    </source>
</reference>
<proteinExistence type="predicted"/>
<evidence type="ECO:0000256" key="1">
    <source>
        <dbReference type="SAM" id="Coils"/>
    </source>
</evidence>
<sequence length="251" mass="29158">MYALLKTYWNSYGGWPAILTSPFTWLSLGITFFSYNFWSQEKWIDTPISILPNLLGFNLASYSIWLAFGNQRLNRILSKLKEGQSYSKYLEINTSFIHFILVQIICLILAILLKTIDLGSYFFSSNLACFNNLIIIFENAAVLLNGILFTLFFYSLCCMFAAILGFVGIASGLDVIYRQEYKTNKIDEQKEKEKTYQESITLEKQKEKLEYELELLKIQKDKATLELDNLKNKLKKSTLRGLIIKKLFNKF</sequence>
<dbReference type="Proteomes" id="UP000516666">
    <property type="component" value="Chromosome"/>
</dbReference>
<evidence type="ECO:0000313" key="3">
    <source>
        <dbReference type="EMBL" id="QNX72124.1"/>
    </source>
</evidence>
<feature type="transmembrane region" description="Helical" evidence="2">
    <location>
        <begin position="50"/>
        <end position="68"/>
    </location>
</feature>
<reference evidence="4" key="1">
    <citation type="submission" date="2020-09" db="EMBL/GenBank/DDBJ databases">
        <title>Clinical and molecular characterization of Acinetobacter seifertii in Taiwan.</title>
        <authorList>
            <person name="Li L.-H."/>
            <person name="Yang Y.-S."/>
            <person name="Sun J.-R."/>
            <person name="Huang T.-W."/>
            <person name="Huang W.-C."/>
            <person name="Wang Y.-C."/>
            <person name="Kuo T.-H."/>
            <person name="Kuo S.-C."/>
            <person name="Chen T.-L."/>
        </authorList>
    </citation>
    <scope>NUCLEOTIDE SEQUENCE [LARGE SCALE GENOMIC DNA]</scope>
    <source>
        <strain evidence="4">AS39</strain>
    </source>
</reference>
<accession>A0A7H2V6Z1</accession>
<dbReference type="AlphaFoldDB" id="A0A7H2V6Z1"/>
<keyword evidence="2" id="KW-0472">Membrane</keyword>
<name>A0A7H2V6Z1_9GAMM</name>
<evidence type="ECO:0000256" key="2">
    <source>
        <dbReference type="SAM" id="Phobius"/>
    </source>
</evidence>
<evidence type="ECO:0000313" key="4">
    <source>
        <dbReference type="Proteomes" id="UP000516666"/>
    </source>
</evidence>
<dbReference type="EMBL" id="CP061646">
    <property type="protein sequence ID" value="QNX72124.1"/>
    <property type="molecule type" value="Genomic_DNA"/>
</dbReference>
<feature type="coiled-coil region" evidence="1">
    <location>
        <begin position="199"/>
        <end position="240"/>
    </location>
</feature>
<keyword evidence="2" id="KW-1133">Transmembrane helix</keyword>
<protein>
    <submittedName>
        <fullName evidence="3">Uncharacterized protein</fullName>
    </submittedName>
</protein>
<keyword evidence="1" id="KW-0175">Coiled coil</keyword>
<feature type="transmembrane region" description="Helical" evidence="2">
    <location>
        <begin position="153"/>
        <end position="177"/>
    </location>
</feature>
<feature type="transmembrane region" description="Helical" evidence="2">
    <location>
        <begin position="12"/>
        <end position="38"/>
    </location>
</feature>
<feature type="transmembrane region" description="Helical" evidence="2">
    <location>
        <begin position="96"/>
        <end position="116"/>
    </location>
</feature>